<dbReference type="PANTHER" id="PTHR35596:SF1">
    <property type="entry name" value="MICROBIAL-TYPE PARG CATALYTIC DOMAIN-CONTAINING PROTEIN"/>
    <property type="match status" value="1"/>
</dbReference>
<organism evidence="2 3">
    <name type="scientific">Chitinimonas lacunae</name>
    <dbReference type="NCBI Taxonomy" id="1963018"/>
    <lineage>
        <taxon>Bacteria</taxon>
        <taxon>Pseudomonadati</taxon>
        <taxon>Pseudomonadota</taxon>
        <taxon>Betaproteobacteria</taxon>
        <taxon>Neisseriales</taxon>
        <taxon>Chitinibacteraceae</taxon>
        <taxon>Chitinimonas</taxon>
    </lineage>
</organism>
<dbReference type="InterPro" id="IPR019261">
    <property type="entry name" value="PARG_cat_microbial"/>
</dbReference>
<protein>
    <submittedName>
        <fullName evidence="2">TIGR02452 family protein</fullName>
    </submittedName>
</protein>
<gene>
    <name evidence="2" type="ORF">ACFOW7_03190</name>
</gene>
<evidence type="ECO:0000259" key="1">
    <source>
        <dbReference type="Pfam" id="PF10021"/>
    </source>
</evidence>
<dbReference type="Gene3D" id="3.40.220.10">
    <property type="entry name" value="Leucine Aminopeptidase, subunit E, domain 1"/>
    <property type="match status" value="1"/>
</dbReference>
<accession>A0ABV8MJR1</accession>
<proteinExistence type="predicted"/>
<evidence type="ECO:0000313" key="3">
    <source>
        <dbReference type="Proteomes" id="UP001595791"/>
    </source>
</evidence>
<name>A0ABV8MJR1_9NEIS</name>
<feature type="domain" description="Microbial-type PARG catalytic" evidence="1">
    <location>
        <begin position="16"/>
        <end position="166"/>
    </location>
</feature>
<dbReference type="Proteomes" id="UP001595791">
    <property type="component" value="Unassembled WGS sequence"/>
</dbReference>
<keyword evidence="3" id="KW-1185">Reference proteome</keyword>
<sequence>MSEPLIDNRSRRASIATETLSILSAGGYQAPSGRHVDLADAIVTCVEGARFYDPDTLTQLCHSVEARTAPYTEMHCTVTAETTLAAAQRLLGRHSRVAALNFASAKHPGGGFLGGSQAQEESLARASALYPSLTRFQAPFYDFHQRKTLLYSDRAIVSPDCPVFRDDNDHLLETPYAVTFITAAAPNAGAIAQHEAESLSAVPTALAGRAAKVLALAADADIPALVLGAWGCGVFRNDPLLVANVFRQLLAPGAPYHGRFAKVCFAIHDRSKERTVFRAFEETLTSRP</sequence>
<dbReference type="Pfam" id="PF10021">
    <property type="entry name" value="PARG_cat_microb"/>
    <property type="match status" value="1"/>
</dbReference>
<dbReference type="InterPro" id="IPR012664">
    <property type="entry name" value="CHP02452"/>
</dbReference>
<dbReference type="EMBL" id="JBHSBU010000001">
    <property type="protein sequence ID" value="MFC4158358.1"/>
    <property type="molecule type" value="Genomic_DNA"/>
</dbReference>
<dbReference type="PIRSF" id="PIRSF014899">
    <property type="entry name" value="UCP014899"/>
    <property type="match status" value="1"/>
</dbReference>
<dbReference type="InterPro" id="IPR043472">
    <property type="entry name" value="Macro_dom-like"/>
</dbReference>
<reference evidence="3" key="1">
    <citation type="journal article" date="2019" name="Int. J. Syst. Evol. Microbiol.">
        <title>The Global Catalogue of Microorganisms (GCM) 10K type strain sequencing project: providing services to taxonomists for standard genome sequencing and annotation.</title>
        <authorList>
            <consortium name="The Broad Institute Genomics Platform"/>
            <consortium name="The Broad Institute Genome Sequencing Center for Infectious Disease"/>
            <person name="Wu L."/>
            <person name="Ma J."/>
        </authorList>
    </citation>
    <scope>NUCLEOTIDE SEQUENCE [LARGE SCALE GENOMIC DNA]</scope>
    <source>
        <strain evidence="3">LMG 29894</strain>
    </source>
</reference>
<dbReference type="NCBIfam" id="TIGR02452">
    <property type="entry name" value="TIGR02452 family protein"/>
    <property type="match status" value="1"/>
</dbReference>
<dbReference type="RefSeq" id="WP_378160943.1">
    <property type="nucleotide sequence ID" value="NZ_JBHSBU010000001.1"/>
</dbReference>
<evidence type="ECO:0000313" key="2">
    <source>
        <dbReference type="EMBL" id="MFC4158358.1"/>
    </source>
</evidence>
<dbReference type="PANTHER" id="PTHR35596">
    <property type="entry name" value="DUF2263 DOMAIN-CONTAINING PROTEIN"/>
    <property type="match status" value="1"/>
</dbReference>
<comment type="caution">
    <text evidence="2">The sequence shown here is derived from an EMBL/GenBank/DDBJ whole genome shotgun (WGS) entry which is preliminary data.</text>
</comment>